<evidence type="ECO:0000313" key="3">
    <source>
        <dbReference type="Proteomes" id="UP000831460"/>
    </source>
</evidence>
<name>A0ABY4BN28_9FLAO</name>
<proteinExistence type="predicted"/>
<protein>
    <submittedName>
        <fullName evidence="2">Uncharacterized protein</fullName>
    </submittedName>
</protein>
<sequence>MKTMIKFFAVLMVFVGSFAFGQKSTKLEPTAKDVKFADAPSSKIGIKIHWVIGRTSKDCGGFGFCKGSYVDIDVSFRQSTATGYLIEDSNQSYYRFDLAQTIDTTRFDNTLHVDNDIPVEMDGRTYTLKAGAYKPSFDSNIYGSYIIPVSIR</sequence>
<keyword evidence="1" id="KW-0732">Signal</keyword>
<evidence type="ECO:0000256" key="1">
    <source>
        <dbReference type="SAM" id="SignalP"/>
    </source>
</evidence>
<keyword evidence="3" id="KW-1185">Reference proteome</keyword>
<reference evidence="2 3" key="1">
    <citation type="submission" date="2022-03" db="EMBL/GenBank/DDBJ databases">
        <title>Chryseobacterium sp. isolated from particulate matters in swine house.</title>
        <authorList>
            <person name="Won M."/>
            <person name="Kim S.-J."/>
            <person name="Kwon S.-W."/>
        </authorList>
    </citation>
    <scope>NUCLEOTIDE SEQUENCE [LARGE SCALE GENOMIC DNA]</scope>
    <source>
        <strain evidence="2 3">SC2-2</strain>
    </source>
</reference>
<dbReference type="Proteomes" id="UP000831460">
    <property type="component" value="Chromosome"/>
</dbReference>
<dbReference type="EMBL" id="CP094532">
    <property type="protein sequence ID" value="UOE40596.1"/>
    <property type="molecule type" value="Genomic_DNA"/>
</dbReference>
<organism evidence="2 3">
    <name type="scientific">Chryseobacterium suipulveris</name>
    <dbReference type="NCBI Taxonomy" id="2929800"/>
    <lineage>
        <taxon>Bacteria</taxon>
        <taxon>Pseudomonadati</taxon>
        <taxon>Bacteroidota</taxon>
        <taxon>Flavobacteriia</taxon>
        <taxon>Flavobacteriales</taxon>
        <taxon>Weeksellaceae</taxon>
        <taxon>Chryseobacterium group</taxon>
        <taxon>Chryseobacterium</taxon>
    </lineage>
</organism>
<feature type="chain" id="PRO_5046525219" evidence="1">
    <location>
        <begin position="20"/>
        <end position="152"/>
    </location>
</feature>
<evidence type="ECO:0000313" key="2">
    <source>
        <dbReference type="EMBL" id="UOE40596.1"/>
    </source>
</evidence>
<gene>
    <name evidence="2" type="ORF">MTP09_11900</name>
</gene>
<dbReference type="RefSeq" id="WP_243548566.1">
    <property type="nucleotide sequence ID" value="NZ_CP094532.1"/>
</dbReference>
<accession>A0ABY4BN28</accession>
<feature type="signal peptide" evidence="1">
    <location>
        <begin position="1"/>
        <end position="19"/>
    </location>
</feature>